<reference evidence="3 4" key="1">
    <citation type="submission" date="2014-03" db="EMBL/GenBank/DDBJ databases">
        <authorList>
            <person name="Urmite Genomes U."/>
        </authorList>
    </citation>
    <scope>NUCLEOTIDE SEQUENCE [LARGE SCALE GENOMIC DNA]</scope>
    <source>
        <strain evidence="3 4">Vm-5</strain>
    </source>
</reference>
<proteinExistence type="predicted"/>
<feature type="transmembrane region" description="Helical" evidence="1">
    <location>
        <begin position="245"/>
        <end position="268"/>
    </location>
</feature>
<feature type="transmembrane region" description="Helical" evidence="1">
    <location>
        <begin position="189"/>
        <end position="211"/>
    </location>
</feature>
<keyword evidence="4" id="KW-1185">Reference proteome</keyword>
<evidence type="ECO:0000313" key="3">
    <source>
        <dbReference type="EMBL" id="CDQ39018.1"/>
    </source>
</evidence>
<feature type="transmembrane region" description="Helical" evidence="1">
    <location>
        <begin position="140"/>
        <end position="159"/>
    </location>
</feature>
<accession>A0A024Q924</accession>
<organism evidence="3 4">
    <name type="scientific">Virgibacillus massiliensis</name>
    <dbReference type="NCBI Taxonomy" id="1462526"/>
    <lineage>
        <taxon>Bacteria</taxon>
        <taxon>Bacillati</taxon>
        <taxon>Bacillota</taxon>
        <taxon>Bacilli</taxon>
        <taxon>Bacillales</taxon>
        <taxon>Bacillaceae</taxon>
        <taxon>Virgibacillus</taxon>
    </lineage>
</organism>
<dbReference type="InterPro" id="IPR036034">
    <property type="entry name" value="PDZ_sf"/>
</dbReference>
<evidence type="ECO:0000256" key="1">
    <source>
        <dbReference type="SAM" id="Phobius"/>
    </source>
</evidence>
<keyword evidence="3" id="KW-0132">Cell division</keyword>
<dbReference type="Pfam" id="PF17820">
    <property type="entry name" value="PDZ_6"/>
    <property type="match status" value="1"/>
</dbReference>
<dbReference type="InterPro" id="IPR001478">
    <property type="entry name" value="PDZ"/>
</dbReference>
<comment type="caution">
    <text evidence="3">The sequence shown here is derived from an EMBL/GenBank/DDBJ whole genome shotgun (WGS) entry which is preliminary data.</text>
</comment>
<gene>
    <name evidence="3" type="primary">minJ</name>
    <name evidence="3" type="ORF">BN990_01299</name>
</gene>
<dbReference type="RefSeq" id="WP_021289091.1">
    <property type="nucleotide sequence ID" value="NZ_BNER01000003.1"/>
</dbReference>
<feature type="transmembrane region" description="Helical" evidence="1">
    <location>
        <begin position="55"/>
        <end position="74"/>
    </location>
</feature>
<keyword evidence="3" id="KW-0131">Cell cycle</keyword>
<protein>
    <submittedName>
        <fullName evidence="3">Cell division topological determinant MinJ</fullName>
    </submittedName>
</protein>
<feature type="transmembrane region" description="Helical" evidence="1">
    <location>
        <begin position="106"/>
        <end position="124"/>
    </location>
</feature>
<keyword evidence="1" id="KW-0472">Membrane</keyword>
<keyword evidence="1" id="KW-0812">Transmembrane</keyword>
<dbReference type="eggNOG" id="COG0265">
    <property type="taxonomic scope" value="Bacteria"/>
</dbReference>
<sequence length="396" mass="44364">MLEAWFTEMVKGIGKLFLNPLLYWAIFLIVLAGMQRIKRERKDFGIKLFDVFSEWKYTWATSIILGVIISALTIGLGIVFSYSTVLLLCLVTILVSITGKFSFLSASYTFGITYVLLLFLPFLLEKQDFIPNDLFSSVDYSGFTVLLAMLLFAESMLLLQARKGPTYPELTSGNRGGWVGQHHIRKMSIIPFFILIPSGSIAPFAAYWPYFTVGGESYSLLLVPFIVGFNHLVRGSDPVRAAGKLANTTLALSIVIWICAFISIYYPWFSAVGIISAIVGREFINYRHRSMDQQKTGFFQTSDKGLKVLAVLPGSPADRLEIVAGETITKVNGNKIYSLTAFYEALQESGAYFKLELLDKAGENRFLQGALYEGDHHELGIIFTSNPHRKKEKEIV</sequence>
<dbReference type="AlphaFoldDB" id="A0A024Q924"/>
<feature type="transmembrane region" description="Helical" evidence="1">
    <location>
        <begin position="16"/>
        <end position="34"/>
    </location>
</feature>
<dbReference type="Proteomes" id="UP000028875">
    <property type="component" value="Unassembled WGS sequence"/>
</dbReference>
<keyword evidence="1" id="KW-1133">Transmembrane helix</keyword>
<feature type="domain" description="PDZ" evidence="2">
    <location>
        <begin position="283"/>
        <end position="361"/>
    </location>
</feature>
<name>A0A024Q924_9BACI</name>
<dbReference type="EMBL" id="CCDP010000001">
    <property type="protein sequence ID" value="CDQ39018.1"/>
    <property type="molecule type" value="Genomic_DNA"/>
</dbReference>
<evidence type="ECO:0000313" key="4">
    <source>
        <dbReference type="Proteomes" id="UP000028875"/>
    </source>
</evidence>
<dbReference type="STRING" id="1462526.BN990_01299"/>
<evidence type="ECO:0000259" key="2">
    <source>
        <dbReference type="PROSITE" id="PS50106"/>
    </source>
</evidence>
<dbReference type="OrthoDB" id="198399at2"/>
<reference evidence="4" key="2">
    <citation type="submission" date="2014-05" db="EMBL/GenBank/DDBJ databases">
        <title>Draft genome sequence of Virgibacillus massiliensis Vm-5.</title>
        <authorList>
            <person name="Khelaifia S."/>
            <person name="Croce O."/>
            <person name="Lagier J.C."/>
            <person name="Raoult D."/>
        </authorList>
    </citation>
    <scope>NUCLEOTIDE SEQUENCE [LARGE SCALE GENOMIC DNA]</scope>
    <source>
        <strain evidence="4">Vm-5</strain>
    </source>
</reference>
<dbReference type="InterPro" id="IPR041489">
    <property type="entry name" value="PDZ_6"/>
</dbReference>
<dbReference type="SUPFAM" id="SSF50156">
    <property type="entry name" value="PDZ domain-like"/>
    <property type="match status" value="1"/>
</dbReference>
<dbReference type="GO" id="GO:0051301">
    <property type="term" value="P:cell division"/>
    <property type="evidence" value="ECO:0007669"/>
    <property type="project" value="UniProtKB-KW"/>
</dbReference>
<dbReference type="PROSITE" id="PS50106">
    <property type="entry name" value="PDZ"/>
    <property type="match status" value="1"/>
</dbReference>
<dbReference type="Gene3D" id="2.30.42.10">
    <property type="match status" value="1"/>
</dbReference>